<evidence type="ECO:0000256" key="1">
    <source>
        <dbReference type="SAM" id="MobiDB-lite"/>
    </source>
</evidence>
<reference evidence="2" key="1">
    <citation type="submission" date="2020-06" db="EMBL/GenBank/DDBJ databases">
        <authorList>
            <consortium name="Plant Systems Biology data submission"/>
        </authorList>
    </citation>
    <scope>NUCLEOTIDE SEQUENCE</scope>
    <source>
        <strain evidence="2">D6</strain>
    </source>
</reference>
<organism evidence="2 3">
    <name type="scientific">Seminavis robusta</name>
    <dbReference type="NCBI Taxonomy" id="568900"/>
    <lineage>
        <taxon>Eukaryota</taxon>
        <taxon>Sar</taxon>
        <taxon>Stramenopiles</taxon>
        <taxon>Ochrophyta</taxon>
        <taxon>Bacillariophyta</taxon>
        <taxon>Bacillariophyceae</taxon>
        <taxon>Bacillariophycidae</taxon>
        <taxon>Naviculales</taxon>
        <taxon>Naviculaceae</taxon>
        <taxon>Seminavis</taxon>
    </lineage>
</organism>
<dbReference type="AlphaFoldDB" id="A0A9N8HQS2"/>
<feature type="region of interest" description="Disordered" evidence="1">
    <location>
        <begin position="167"/>
        <end position="187"/>
    </location>
</feature>
<keyword evidence="3" id="KW-1185">Reference proteome</keyword>
<dbReference type="Proteomes" id="UP001153069">
    <property type="component" value="Unassembled WGS sequence"/>
</dbReference>
<sequence length="601" mass="68662">MDVSSERDARNRLCRLLNTLVVLDNNSNNHKSNHKSTKITSQIAELVLEYPRLTLEYVRHHRSGDELTILGFYLQSSTVADSTIEEFCRVFPKLLTIECNQDQPGRLPLHAICGLGMQRRSLIPVVCSLSPQATSKRDQFNNLPIHIYFLNHRHEQLETQNRQQDVVVEEDDNEDDPQPQQQQQDPSVRAELSALIEAYPEGVFCGSQMGLQPIQYILSDNNLLLTHQEQQQRTIFTDTFHSLSNVQITSQLFLPYVAAESLGIPQANLLTQFLQRVQRLNFRPIGWPFTPEGWVQFMASLSTYTELEQLEITIPYYLLENHEECYQVVVETLPQLLTLESLILCFPTNVPPLRRAVRNDNDDDTTTTHVADMAVPIAALLQQQHNNNHNHNLQELIVRDGIDMDPTLILQAVANNNNHNNNNNNHSHHLKILDIRSVRNNFNVAQPLAHLLQHSRLESLAMRYITMEPRRVVFQALAGNTHLKSIRLPGLVESTTSAAQQEEDHFSRLSLVLQHYNATLQEVQCLGASFQDVSGKEHAQVQQYALLNRHGRVHVRRESCSCHDVLKLVQHVRVADSQKQLSIVYGLLREAPVHWCCLSSN</sequence>
<evidence type="ECO:0000313" key="3">
    <source>
        <dbReference type="Proteomes" id="UP001153069"/>
    </source>
</evidence>
<comment type="caution">
    <text evidence="2">The sequence shown here is derived from an EMBL/GenBank/DDBJ whole genome shotgun (WGS) entry which is preliminary data.</text>
</comment>
<accession>A0A9N8HQS2</accession>
<dbReference type="EMBL" id="CAICTM010001009">
    <property type="protein sequence ID" value="CAB9519373.1"/>
    <property type="molecule type" value="Genomic_DNA"/>
</dbReference>
<evidence type="ECO:0000313" key="2">
    <source>
        <dbReference type="EMBL" id="CAB9519373.1"/>
    </source>
</evidence>
<name>A0A9N8HQS2_9STRA</name>
<gene>
    <name evidence="2" type="ORF">SEMRO_1011_G231100.1</name>
</gene>
<feature type="compositionally biased region" description="Acidic residues" evidence="1">
    <location>
        <begin position="167"/>
        <end position="177"/>
    </location>
</feature>
<protein>
    <submittedName>
        <fullName evidence="2">Uncharacterized protein</fullName>
    </submittedName>
</protein>
<proteinExistence type="predicted"/>